<evidence type="ECO:0000313" key="1">
    <source>
        <dbReference type="EMBL" id="CAB4268655.1"/>
    </source>
</evidence>
<sequence length="73" mass="8468">MIEVHKGICSAHQAGIIMRWLLRRHAYYWLTILKDCQKHGLIQHVPTGPKNPIVKAWPFKGWEVEAIPLNKVT</sequence>
<evidence type="ECO:0000313" key="4">
    <source>
        <dbReference type="Proteomes" id="UP000507245"/>
    </source>
</evidence>
<organism evidence="1 3">
    <name type="scientific">Prunus armeniaca</name>
    <name type="common">Apricot</name>
    <name type="synonym">Armeniaca vulgaris</name>
    <dbReference type="NCBI Taxonomy" id="36596"/>
    <lineage>
        <taxon>Eukaryota</taxon>
        <taxon>Viridiplantae</taxon>
        <taxon>Streptophyta</taxon>
        <taxon>Embryophyta</taxon>
        <taxon>Tracheophyta</taxon>
        <taxon>Spermatophyta</taxon>
        <taxon>Magnoliopsida</taxon>
        <taxon>eudicotyledons</taxon>
        <taxon>Gunneridae</taxon>
        <taxon>Pentapetalae</taxon>
        <taxon>rosids</taxon>
        <taxon>fabids</taxon>
        <taxon>Rosales</taxon>
        <taxon>Rosaceae</taxon>
        <taxon>Amygdaloideae</taxon>
        <taxon>Amygdaleae</taxon>
        <taxon>Prunus</taxon>
    </lineage>
</organism>
<dbReference type="Proteomes" id="UP000507222">
    <property type="component" value="Unassembled WGS sequence"/>
</dbReference>
<gene>
    <name evidence="1" type="ORF">CURHAP_LOCUS12676</name>
    <name evidence="2" type="ORF">ORAREDHAP_LOCUS12448</name>
</gene>
<dbReference type="AlphaFoldDB" id="A0A6J5U0B0"/>
<keyword evidence="4" id="KW-1185">Reference proteome</keyword>
<accession>A0A6J5U0B0</accession>
<evidence type="ECO:0000313" key="3">
    <source>
        <dbReference type="Proteomes" id="UP000507222"/>
    </source>
</evidence>
<reference evidence="1 3" key="2">
    <citation type="submission" date="2020-05" db="EMBL/GenBank/DDBJ databases">
        <authorList>
            <person name="Campoy J."/>
            <person name="Schneeberger K."/>
            <person name="Spophaly S."/>
        </authorList>
    </citation>
    <scope>NUCLEOTIDE SEQUENCE [LARGE SCALE GENOMIC DNA]</scope>
    <source>
        <strain evidence="1">PruArmRojPasFocal</strain>
    </source>
</reference>
<reference evidence="4" key="1">
    <citation type="journal article" date="2020" name="Genome Biol.">
        <title>Gamete binning: chromosome-level and haplotype-resolved genome assembly enabled by high-throughput single-cell sequencing of gamete genomes.</title>
        <authorList>
            <person name="Campoy J.A."/>
            <person name="Sun H."/>
            <person name="Goel M."/>
            <person name="Jiao W.-B."/>
            <person name="Folz-Donahue K."/>
            <person name="Wang N."/>
            <person name="Rubio M."/>
            <person name="Liu C."/>
            <person name="Kukat C."/>
            <person name="Ruiz D."/>
            <person name="Huettel B."/>
            <person name="Schneeberger K."/>
        </authorList>
    </citation>
    <scope>NUCLEOTIDE SEQUENCE [LARGE SCALE GENOMIC DNA]</scope>
    <source>
        <strain evidence="4">cv. Rojo Pasion</strain>
    </source>
</reference>
<dbReference type="Proteomes" id="UP000507245">
    <property type="component" value="Unassembled WGS sequence"/>
</dbReference>
<dbReference type="EMBL" id="CAEKDK010000002">
    <property type="protein sequence ID" value="CAB4268655.1"/>
    <property type="molecule type" value="Genomic_DNA"/>
</dbReference>
<protein>
    <submittedName>
        <fullName evidence="1">Uncharacterized protein</fullName>
    </submittedName>
</protein>
<dbReference type="EMBL" id="CAEKKB010000002">
    <property type="protein sequence ID" value="CAB4299082.1"/>
    <property type="molecule type" value="Genomic_DNA"/>
</dbReference>
<proteinExistence type="predicted"/>
<evidence type="ECO:0000313" key="2">
    <source>
        <dbReference type="EMBL" id="CAB4299082.1"/>
    </source>
</evidence>
<name>A0A6J5U0B0_PRUAR</name>
<dbReference type="OrthoDB" id="1740212at2759"/>